<dbReference type="InterPro" id="IPR001789">
    <property type="entry name" value="Sig_transdc_resp-reg_receiver"/>
</dbReference>
<dbReference type="FunFam" id="3.30.70.270:FF:000001">
    <property type="entry name" value="Diguanylate cyclase domain protein"/>
    <property type="match status" value="1"/>
</dbReference>
<evidence type="ECO:0000313" key="6">
    <source>
        <dbReference type="EMBL" id="SFG92398.1"/>
    </source>
</evidence>
<evidence type="ECO:0000256" key="1">
    <source>
        <dbReference type="ARBA" id="ARBA00012528"/>
    </source>
</evidence>
<dbReference type="PROSITE" id="PS50110">
    <property type="entry name" value="RESPONSE_REGULATORY"/>
    <property type="match status" value="2"/>
</dbReference>
<dbReference type="PANTHER" id="PTHR45138">
    <property type="entry name" value="REGULATORY COMPONENTS OF SENSORY TRANSDUCTION SYSTEM"/>
    <property type="match status" value="1"/>
</dbReference>
<name>A0A1I2VT38_9HYPH</name>
<comment type="catalytic activity">
    <reaction evidence="2">
        <text>2 GTP = 3',3'-c-di-GMP + 2 diphosphate</text>
        <dbReference type="Rhea" id="RHEA:24898"/>
        <dbReference type="ChEBI" id="CHEBI:33019"/>
        <dbReference type="ChEBI" id="CHEBI:37565"/>
        <dbReference type="ChEBI" id="CHEBI:58805"/>
        <dbReference type="EC" id="2.7.7.65"/>
    </reaction>
</comment>
<dbReference type="STRING" id="582675.SAMN05192565_11751"/>
<comment type="caution">
    <text evidence="3">Lacks conserved residue(s) required for the propagation of feature annotation.</text>
</comment>
<feature type="modified residue" description="4-aspartylphosphate" evidence="3">
    <location>
        <position position="53"/>
    </location>
</feature>
<dbReference type="InterPro" id="IPR000160">
    <property type="entry name" value="GGDEF_dom"/>
</dbReference>
<dbReference type="CDD" id="cd01949">
    <property type="entry name" value="GGDEF"/>
    <property type="match status" value="1"/>
</dbReference>
<dbReference type="NCBIfam" id="TIGR00254">
    <property type="entry name" value="GGDEF"/>
    <property type="match status" value="1"/>
</dbReference>
<dbReference type="PROSITE" id="PS50887">
    <property type="entry name" value="GGDEF"/>
    <property type="match status" value="1"/>
</dbReference>
<evidence type="ECO:0000256" key="2">
    <source>
        <dbReference type="ARBA" id="ARBA00034247"/>
    </source>
</evidence>
<dbReference type="GO" id="GO:0052621">
    <property type="term" value="F:diguanylate cyclase activity"/>
    <property type="evidence" value="ECO:0007669"/>
    <property type="project" value="UniProtKB-EC"/>
</dbReference>
<accession>A0A1I2VT38</accession>
<dbReference type="Pfam" id="PF00990">
    <property type="entry name" value="GGDEF"/>
    <property type="match status" value="1"/>
</dbReference>
<evidence type="ECO:0000256" key="3">
    <source>
        <dbReference type="PROSITE-ProRule" id="PRU00169"/>
    </source>
</evidence>
<dbReference type="InterPro" id="IPR043128">
    <property type="entry name" value="Rev_trsase/Diguanyl_cyclase"/>
</dbReference>
<dbReference type="Proteomes" id="UP000199229">
    <property type="component" value="Unassembled WGS sequence"/>
</dbReference>
<dbReference type="RefSeq" id="WP_091973174.1">
    <property type="nucleotide sequence ID" value="NZ_FOPM01000017.1"/>
</dbReference>
<dbReference type="PANTHER" id="PTHR45138:SF9">
    <property type="entry name" value="DIGUANYLATE CYCLASE DGCM-RELATED"/>
    <property type="match status" value="1"/>
</dbReference>
<organism evidence="6 7">
    <name type="scientific">Methylobacterium gossipiicola</name>
    <dbReference type="NCBI Taxonomy" id="582675"/>
    <lineage>
        <taxon>Bacteria</taxon>
        <taxon>Pseudomonadati</taxon>
        <taxon>Pseudomonadota</taxon>
        <taxon>Alphaproteobacteria</taxon>
        <taxon>Hyphomicrobiales</taxon>
        <taxon>Methylobacteriaceae</taxon>
        <taxon>Methylobacterium</taxon>
    </lineage>
</organism>
<evidence type="ECO:0000259" key="4">
    <source>
        <dbReference type="PROSITE" id="PS50110"/>
    </source>
</evidence>
<dbReference type="GO" id="GO:0043709">
    <property type="term" value="P:cell adhesion involved in single-species biofilm formation"/>
    <property type="evidence" value="ECO:0007669"/>
    <property type="project" value="TreeGrafter"/>
</dbReference>
<sequence>MSARILIVDDLFPNVKLLETKLTMEYFDVLAAMNGPDALAICAKGLCDLVLLDVMMPGMDGFEVCRRLKNDPNTAHLPVVMVTALDQPSDRLRGLDAGADDFLTKPIDDIALFARVRSLVRLKAVTDELRCRALASRDFGMGDPLALATAETGLNASLLVVEDRASAADRLSSALGQHYAVTVEADPHKALVLATDGAFDLALVSLDLQDFDGLRLCSQLRSLDRTRAMPVVMIAEPHDKARVVRGLDFGVHDYLMRPVDRNELVARVRTQVRRRRFSDTLRGAVQASMELAIMDGLTGLHNRRYLDSHLGALFEEAVQRGRPVAALMLDIDRFKAINDTWGHEAGDEVLRAFADRIRTHTRGIDIVSRYGGEEVVIILPDAEATEAHAIAERIRERVEALPFAIQRDTLKIAVTVSIGVSWRRPEDTSPGDMLKRADRALYRAKHAGRNRVEAAAA</sequence>
<reference evidence="7" key="1">
    <citation type="submission" date="2016-10" db="EMBL/GenBank/DDBJ databases">
        <authorList>
            <person name="Varghese N."/>
            <person name="Submissions S."/>
        </authorList>
    </citation>
    <scope>NUCLEOTIDE SEQUENCE [LARGE SCALE GENOMIC DNA]</scope>
    <source>
        <strain evidence="7">Gh-105</strain>
    </source>
</reference>
<dbReference type="EMBL" id="FOPM01000017">
    <property type="protein sequence ID" value="SFG92398.1"/>
    <property type="molecule type" value="Genomic_DNA"/>
</dbReference>
<dbReference type="FunFam" id="3.40.50.2300:FF:000574">
    <property type="entry name" value="Response regulator PleD"/>
    <property type="match status" value="1"/>
</dbReference>
<evidence type="ECO:0000313" key="7">
    <source>
        <dbReference type="Proteomes" id="UP000199229"/>
    </source>
</evidence>
<dbReference type="CDD" id="cd17538">
    <property type="entry name" value="REC_D1_PleD-like"/>
    <property type="match status" value="1"/>
</dbReference>
<feature type="domain" description="Response regulatory" evidence="4">
    <location>
        <begin position="157"/>
        <end position="272"/>
    </location>
</feature>
<dbReference type="GO" id="GO:1902201">
    <property type="term" value="P:negative regulation of bacterial-type flagellum-dependent cell motility"/>
    <property type="evidence" value="ECO:0007669"/>
    <property type="project" value="TreeGrafter"/>
</dbReference>
<gene>
    <name evidence="6" type="ORF">SAMN05192565_11751</name>
</gene>
<dbReference type="Gene3D" id="3.40.50.2300">
    <property type="match status" value="2"/>
</dbReference>
<keyword evidence="3" id="KW-0597">Phosphoprotein</keyword>
<keyword evidence="7" id="KW-1185">Reference proteome</keyword>
<dbReference type="GO" id="GO:0005886">
    <property type="term" value="C:plasma membrane"/>
    <property type="evidence" value="ECO:0007669"/>
    <property type="project" value="TreeGrafter"/>
</dbReference>
<dbReference type="InterPro" id="IPR029787">
    <property type="entry name" value="Nucleotide_cyclase"/>
</dbReference>
<evidence type="ECO:0000259" key="5">
    <source>
        <dbReference type="PROSITE" id="PS50887"/>
    </source>
</evidence>
<dbReference type="NCBIfam" id="NF007135">
    <property type="entry name" value="PRK09581.1"/>
    <property type="match status" value="1"/>
</dbReference>
<dbReference type="SUPFAM" id="SSF55073">
    <property type="entry name" value="Nucleotide cyclase"/>
    <property type="match status" value="1"/>
</dbReference>
<feature type="domain" description="GGDEF" evidence="5">
    <location>
        <begin position="322"/>
        <end position="457"/>
    </location>
</feature>
<dbReference type="Pfam" id="PF00072">
    <property type="entry name" value="Response_reg"/>
    <property type="match status" value="2"/>
</dbReference>
<dbReference type="InterPro" id="IPR050469">
    <property type="entry name" value="Diguanylate_Cyclase"/>
</dbReference>
<dbReference type="OrthoDB" id="9812260at2"/>
<protein>
    <recommendedName>
        <fullName evidence="1">diguanylate cyclase</fullName>
        <ecNumber evidence="1">2.7.7.65</ecNumber>
    </recommendedName>
</protein>
<dbReference type="AlphaFoldDB" id="A0A1I2VT38"/>
<dbReference type="SMART" id="SM00448">
    <property type="entry name" value="REC"/>
    <property type="match status" value="2"/>
</dbReference>
<dbReference type="InterPro" id="IPR011006">
    <property type="entry name" value="CheY-like_superfamily"/>
</dbReference>
<dbReference type="GO" id="GO:0000160">
    <property type="term" value="P:phosphorelay signal transduction system"/>
    <property type="evidence" value="ECO:0007669"/>
    <property type="project" value="InterPro"/>
</dbReference>
<dbReference type="SMART" id="SM00267">
    <property type="entry name" value="GGDEF"/>
    <property type="match status" value="1"/>
</dbReference>
<dbReference type="EC" id="2.7.7.65" evidence="1"/>
<dbReference type="SUPFAM" id="SSF52172">
    <property type="entry name" value="CheY-like"/>
    <property type="match status" value="2"/>
</dbReference>
<proteinExistence type="predicted"/>
<feature type="domain" description="Response regulatory" evidence="4">
    <location>
        <begin position="4"/>
        <end position="120"/>
    </location>
</feature>
<dbReference type="Gene3D" id="3.30.70.270">
    <property type="match status" value="1"/>
</dbReference>